<dbReference type="STRING" id="441620.Mpop_2725"/>
<evidence type="ECO:0000313" key="2">
    <source>
        <dbReference type="Proteomes" id="UP000007136"/>
    </source>
</evidence>
<accession>B1ZD11</accession>
<organism evidence="1 2">
    <name type="scientific">Methylorubrum populi (strain ATCC BAA-705 / NCIMB 13946 / BJ001)</name>
    <name type="common">Methylobacterium populi</name>
    <dbReference type="NCBI Taxonomy" id="441620"/>
    <lineage>
        <taxon>Bacteria</taxon>
        <taxon>Pseudomonadati</taxon>
        <taxon>Pseudomonadota</taxon>
        <taxon>Alphaproteobacteria</taxon>
        <taxon>Hyphomicrobiales</taxon>
        <taxon>Methylobacteriaceae</taxon>
        <taxon>Methylorubrum</taxon>
    </lineage>
</organism>
<proteinExistence type="predicted"/>
<dbReference type="EMBL" id="CP001029">
    <property type="protein sequence ID" value="ACB80880.1"/>
    <property type="molecule type" value="Genomic_DNA"/>
</dbReference>
<dbReference type="HOGENOM" id="CLU_2409888_0_0_5"/>
<gene>
    <name evidence="1" type="ordered locus">Mpop_2725</name>
</gene>
<protein>
    <submittedName>
        <fullName evidence="1">Uncharacterized protein</fullName>
    </submittedName>
</protein>
<dbReference type="RefSeq" id="WP_012454602.1">
    <property type="nucleotide sequence ID" value="NC_010725.1"/>
</dbReference>
<name>B1ZD11_METPB</name>
<dbReference type="KEGG" id="mpo:Mpop_2725"/>
<reference evidence="1" key="1">
    <citation type="submission" date="2008-04" db="EMBL/GenBank/DDBJ databases">
        <title>Complete sequence of chromosome of Methylobacterium populi BJ001.</title>
        <authorList>
            <consortium name="US DOE Joint Genome Institute"/>
            <person name="Copeland A."/>
            <person name="Lucas S."/>
            <person name="Lapidus A."/>
            <person name="Glavina del Rio T."/>
            <person name="Dalin E."/>
            <person name="Tice H."/>
            <person name="Bruce D."/>
            <person name="Goodwin L."/>
            <person name="Pitluck S."/>
            <person name="Chertkov O."/>
            <person name="Brettin T."/>
            <person name="Detter J.C."/>
            <person name="Han C."/>
            <person name="Kuske C.R."/>
            <person name="Schmutz J."/>
            <person name="Larimer F."/>
            <person name="Land M."/>
            <person name="Hauser L."/>
            <person name="Kyrpides N."/>
            <person name="Mikhailova N."/>
            <person name="Marx C."/>
            <person name="Richardson P."/>
        </authorList>
    </citation>
    <scope>NUCLEOTIDE SEQUENCE [LARGE SCALE GENOMIC DNA]</scope>
    <source>
        <strain evidence="1">BJ001</strain>
    </source>
</reference>
<dbReference type="Proteomes" id="UP000007136">
    <property type="component" value="Chromosome"/>
</dbReference>
<evidence type="ECO:0000313" key="1">
    <source>
        <dbReference type="EMBL" id="ACB80880.1"/>
    </source>
</evidence>
<sequence>MSAPVQPPSPAEELARSIVAVIGTHQAGRRANGHNAREVVDALAIAASQLLSGYALNLPAGTDLVQALVDKIQEHSRGLAGPGTSKPRSPTH</sequence>
<dbReference type="AlphaFoldDB" id="B1ZD11"/>